<dbReference type="AlphaFoldDB" id="A0A7C3CF38"/>
<gene>
    <name evidence="2" type="ORF">ENJ40_01025</name>
</gene>
<dbReference type="Proteomes" id="UP000886043">
    <property type="component" value="Unassembled WGS sequence"/>
</dbReference>
<evidence type="ECO:0000313" key="2">
    <source>
        <dbReference type="EMBL" id="HFC97027.1"/>
    </source>
</evidence>
<comment type="caution">
    <text evidence="2">The sequence shown here is derived from an EMBL/GenBank/DDBJ whole genome shotgun (WGS) entry which is preliminary data.</text>
</comment>
<protein>
    <submittedName>
        <fullName evidence="2">Uncharacterized protein</fullName>
    </submittedName>
</protein>
<proteinExistence type="predicted"/>
<dbReference type="EMBL" id="DRMH01000012">
    <property type="protein sequence ID" value="HFC97027.1"/>
    <property type="molecule type" value="Genomic_DNA"/>
</dbReference>
<sequence length="270" mass="31109">MLSGVEALLYPQTYLRRDLAEAALQTVEQLVLLRPAEYPPEGLARELNQEGRVRFLTPPPLGERLKTFLDLIQGYEEWGLLMRYPENVALFKGSPGPLEESVSEIKRALRGEDQREDDPVLSARIILALAERLDHKLESLDEELKRLEEKSRFLSRMIVGDIIEVRFPRWVTEVREPHWELPALTERLRAWKKLLPVLSELPETLIVDQPALLEEWADLAPQKMGSRSLGPGLEVTEWLYPLSTRELLELPPSLPQNPSGKTRVYFLHRL</sequence>
<keyword evidence="1" id="KW-0175">Coiled coil</keyword>
<reference evidence="2" key="1">
    <citation type="journal article" date="2020" name="mSystems">
        <title>Genome- and Community-Level Interaction Insights into Carbon Utilization and Element Cycling Functions of Hydrothermarchaeota in Hydrothermal Sediment.</title>
        <authorList>
            <person name="Zhou Z."/>
            <person name="Liu Y."/>
            <person name="Xu W."/>
            <person name="Pan J."/>
            <person name="Luo Z.H."/>
            <person name="Li M."/>
        </authorList>
    </citation>
    <scope>NUCLEOTIDE SEQUENCE [LARGE SCALE GENOMIC DNA]</scope>
    <source>
        <strain evidence="2">HyVt-483</strain>
    </source>
</reference>
<organism evidence="2">
    <name type="scientific">Thermosulfurimonas dismutans</name>
    <dbReference type="NCBI Taxonomy" id="999894"/>
    <lineage>
        <taxon>Bacteria</taxon>
        <taxon>Pseudomonadati</taxon>
        <taxon>Thermodesulfobacteriota</taxon>
        <taxon>Thermodesulfobacteria</taxon>
        <taxon>Thermodesulfobacteriales</taxon>
        <taxon>Thermodesulfobacteriaceae</taxon>
        <taxon>Thermosulfurimonas</taxon>
    </lineage>
</organism>
<accession>A0A7C3CF38</accession>
<evidence type="ECO:0000256" key="1">
    <source>
        <dbReference type="SAM" id="Coils"/>
    </source>
</evidence>
<name>A0A7C3CF38_9BACT</name>
<feature type="coiled-coil region" evidence="1">
    <location>
        <begin position="130"/>
        <end position="157"/>
    </location>
</feature>